<organism evidence="1 2">
    <name type="scientific">Sphagnum magellanicum</name>
    <dbReference type="NCBI Taxonomy" id="128215"/>
    <lineage>
        <taxon>Eukaryota</taxon>
        <taxon>Viridiplantae</taxon>
        <taxon>Streptophyta</taxon>
        <taxon>Embryophyta</taxon>
        <taxon>Bryophyta</taxon>
        <taxon>Sphagnophytina</taxon>
        <taxon>Sphagnopsida</taxon>
        <taxon>Sphagnales</taxon>
        <taxon>Sphagnaceae</taxon>
        <taxon>Sphagnum</taxon>
    </lineage>
</organism>
<protein>
    <submittedName>
        <fullName evidence="1">Uncharacterized protein</fullName>
    </submittedName>
</protein>
<reference evidence="2" key="1">
    <citation type="journal article" date="2022" name="New Phytol.">
        <title>Phylogenomic structure and speciation in an emerging model: the Sphagnum magellanicum complex (Bryophyta).</title>
        <authorList>
            <person name="Shaw A.J."/>
            <person name="Piatkowski B."/>
            <person name="Duffy A.M."/>
            <person name="Aguero B."/>
            <person name="Imwattana K."/>
            <person name="Nieto-Lugilde M."/>
            <person name="Healey A."/>
            <person name="Weston D.J."/>
            <person name="Patel M.N."/>
            <person name="Schmutz J."/>
            <person name="Grimwood J."/>
            <person name="Yavitt J.B."/>
            <person name="Hassel K."/>
            <person name="Stenoien H.K."/>
            <person name="Flatberg K.I."/>
            <person name="Bickford C.P."/>
            <person name="Hicks K.A."/>
        </authorList>
    </citation>
    <scope>NUCLEOTIDE SEQUENCE [LARGE SCALE GENOMIC DNA]</scope>
</reference>
<accession>A0ACB8HJV8</accession>
<comment type="caution">
    <text evidence="1">The sequence shown here is derived from an EMBL/GenBank/DDBJ whole genome shotgun (WGS) entry which is preliminary data.</text>
</comment>
<evidence type="ECO:0000313" key="1">
    <source>
        <dbReference type="EMBL" id="KAH9556505.1"/>
    </source>
</evidence>
<proteinExistence type="predicted"/>
<evidence type="ECO:0000313" key="2">
    <source>
        <dbReference type="Proteomes" id="UP000828922"/>
    </source>
</evidence>
<gene>
    <name evidence="1" type="ORF">CY35_07G031700</name>
</gene>
<dbReference type="EMBL" id="CM038913">
    <property type="protein sequence ID" value="KAH9556505.1"/>
    <property type="molecule type" value="Genomic_DNA"/>
</dbReference>
<sequence length="843" mass="92756">MKRAYKLQEFVAHTSNVNCLKIGKKSSRVLVTGGEDHKVNMWAIGKPNAILSLSGHTSAVESVTFDSAEAIVVAGAASGTIKLWDLEEAKIVRTLTGHRSNCISVDYHPFGEFFASGSLDTNLKIWDIRRKGCIHTYKGHTRGINAIKFSPDGRWVASGGEDNIVKLWDLTAGKLMHDFKYHDGQVQCLDFHPHEFLLATGSADRTVKFFDLETFELIGSAGPETTGVRSMVFNPDGRTILSAMHDSLKIFSWEPLRCHDVVDVGWHKLADLCIHEGKLLGCSYNQSCVGVWVVDLLHVAPYQPGNPGRANNILARKFGTNGHHQPQEGQHVSTTSNKIDKVTADQTDIVEIALKNMKLNTSLKSGEIEPPQLRPSTPVSSRGASTTTSTTVSTPTPTQARRSSMTTTKLHTTSNVFRAANRSDLMIGLSPRPATELATAGHLTDESRPATSAGEKTSLRPEEHNTVENLRGDAGADSLRIDSPSHRKRGVPAKRSFDGAERSVHTSSFHQLEKLISETRVSNEGEDSSVTWNGSRSYRRSSSFEVPADHVQGRFQSYTDDMTRVQSARHTTGTEASTTGRADSGRTRALHAQWERKDRPSFSEAPRVLSSCPEIPHVSSGFPEMPSVSHTSSERSSISISGGVKTLGLDINSFVPKGISTTSEQTVSAVKHDTDIIEELMRQHHTMASIMQSRLTNMQVVRRFWIKNDARGAVEAMKKMTDQSVLVDVLSVLMERTELLTLEICCMLIPLLNGLLTSDQDRNLMTALSLLMKLINTFGPVIHTTRTSAPSLGVDLQAEQRLERCVMCYHELQTVGHCLLPLMRRGGEIASLTKELRSALERV</sequence>
<dbReference type="Proteomes" id="UP000828922">
    <property type="component" value="Linkage Group LG07"/>
</dbReference>
<name>A0ACB8HJV8_9BRYO</name>
<keyword evidence="2" id="KW-1185">Reference proteome</keyword>